<protein>
    <submittedName>
        <fullName evidence="2">Uncharacterized protein</fullName>
    </submittedName>
</protein>
<reference evidence="2" key="1">
    <citation type="submission" date="2022-11" db="UniProtKB">
        <authorList>
            <consortium name="WormBaseParasite"/>
        </authorList>
    </citation>
    <scope>IDENTIFICATION</scope>
</reference>
<evidence type="ECO:0000313" key="1">
    <source>
        <dbReference type="Proteomes" id="UP000887565"/>
    </source>
</evidence>
<evidence type="ECO:0000313" key="2">
    <source>
        <dbReference type="WBParaSite" id="nRc.2.0.1.t34432-RA"/>
    </source>
</evidence>
<proteinExistence type="predicted"/>
<dbReference type="AlphaFoldDB" id="A0A915K972"/>
<dbReference type="WBParaSite" id="nRc.2.0.1.t34432-RA">
    <property type="protein sequence ID" value="nRc.2.0.1.t34432-RA"/>
    <property type="gene ID" value="nRc.2.0.1.g34432"/>
</dbReference>
<accession>A0A915K972</accession>
<sequence>MQHAVRKSYGSFAVAPGPSFSVSSRNTSTVILIKSNDYLKLVYRKMKRPMCNEGVEATCYRCPGKQILSCTTEMSLFFYTPLQFGYSFI</sequence>
<dbReference type="Proteomes" id="UP000887565">
    <property type="component" value="Unplaced"/>
</dbReference>
<keyword evidence="1" id="KW-1185">Reference proteome</keyword>
<organism evidence="1 2">
    <name type="scientific">Romanomermis culicivorax</name>
    <name type="common">Nematode worm</name>
    <dbReference type="NCBI Taxonomy" id="13658"/>
    <lineage>
        <taxon>Eukaryota</taxon>
        <taxon>Metazoa</taxon>
        <taxon>Ecdysozoa</taxon>
        <taxon>Nematoda</taxon>
        <taxon>Enoplea</taxon>
        <taxon>Dorylaimia</taxon>
        <taxon>Mermithida</taxon>
        <taxon>Mermithoidea</taxon>
        <taxon>Mermithidae</taxon>
        <taxon>Romanomermis</taxon>
    </lineage>
</organism>
<name>A0A915K972_ROMCU</name>